<dbReference type="Proteomes" id="UP000236547">
    <property type="component" value="Unassembled WGS sequence"/>
</dbReference>
<evidence type="ECO:0000313" key="1">
    <source>
        <dbReference type="EMBL" id="PNH99617.1"/>
    </source>
</evidence>
<dbReference type="EMBL" id="POSM01000026">
    <property type="protein sequence ID" value="PNH99617.1"/>
    <property type="molecule type" value="Genomic_DNA"/>
</dbReference>
<gene>
    <name evidence="1" type="ORF">C1O25_16265</name>
</gene>
<keyword evidence="2" id="KW-1185">Reference proteome</keyword>
<comment type="caution">
    <text evidence="1">The sequence shown here is derived from an EMBL/GenBank/DDBJ whole genome shotgun (WGS) entry which is preliminary data.</text>
</comment>
<sequence>MNMHRSLLVAVEQSAGEKVLREICLSLLRSGVSANSILDEFELLRTTHSLEDEYEDTILDVMDSLCGWCSPKHALVVPTAA</sequence>
<evidence type="ECO:0000313" key="2">
    <source>
        <dbReference type="Proteomes" id="UP000236547"/>
    </source>
</evidence>
<proteinExistence type="predicted"/>
<organism evidence="1 2">
    <name type="scientific">Vibrio diazotrophicus</name>
    <dbReference type="NCBI Taxonomy" id="685"/>
    <lineage>
        <taxon>Bacteria</taxon>
        <taxon>Pseudomonadati</taxon>
        <taxon>Pseudomonadota</taxon>
        <taxon>Gammaproteobacteria</taxon>
        <taxon>Vibrionales</taxon>
        <taxon>Vibrionaceae</taxon>
        <taxon>Vibrio</taxon>
    </lineage>
</organism>
<accession>A0ABX4W829</accession>
<reference evidence="1 2" key="1">
    <citation type="submission" date="2018-01" db="EMBL/GenBank/DDBJ databases">
        <title>Draft genome sequences of six Vibrio diazotrophicus strains isolated from deep-sea sediments of the Baltic Sea.</title>
        <authorList>
            <person name="Castillo D."/>
            <person name="Vandieken V."/>
            <person name="Chiang O."/>
            <person name="Middelboe M."/>
        </authorList>
    </citation>
    <scope>NUCLEOTIDE SEQUENCE [LARGE SCALE GENOMIC DNA]</scope>
    <source>
        <strain evidence="1 2">65.10M</strain>
    </source>
</reference>
<protein>
    <submittedName>
        <fullName evidence="1">Uncharacterized protein</fullName>
    </submittedName>
</protein>
<name>A0ABX4W829_VIBDI</name>